<dbReference type="EnsemblMetazoa" id="SMAR002691-RA">
    <property type="protein sequence ID" value="SMAR002691-PA"/>
    <property type="gene ID" value="SMAR002691"/>
</dbReference>
<sequence>MRIFMGWGSARESLLPPSARSQDDTISRRMVMHVPWPERERRRPYEAARLGNSVMPDKTSPTRFEKSAICYFADRIKISGSLITLQGLRVKISRTVKKPFTRFIRLPDKFALTGTLDELAIIRHAAVFRGNALTFEIKEQVDRD</sequence>
<dbReference type="HOGENOM" id="CLU_1798866_0_0_1"/>
<keyword evidence="2" id="KW-1185">Reference proteome</keyword>
<dbReference type="AlphaFoldDB" id="T1INV3"/>
<reference evidence="1" key="2">
    <citation type="submission" date="2015-02" db="UniProtKB">
        <authorList>
            <consortium name="EnsemblMetazoa"/>
        </authorList>
    </citation>
    <scope>IDENTIFICATION</scope>
</reference>
<evidence type="ECO:0000313" key="1">
    <source>
        <dbReference type="EnsemblMetazoa" id="SMAR002691-PA"/>
    </source>
</evidence>
<reference evidence="2" key="1">
    <citation type="submission" date="2011-05" db="EMBL/GenBank/DDBJ databases">
        <authorList>
            <person name="Richards S.R."/>
            <person name="Qu J."/>
            <person name="Jiang H."/>
            <person name="Jhangiani S.N."/>
            <person name="Agravi P."/>
            <person name="Goodspeed R."/>
            <person name="Gross S."/>
            <person name="Mandapat C."/>
            <person name="Jackson L."/>
            <person name="Mathew T."/>
            <person name="Pu L."/>
            <person name="Thornton R."/>
            <person name="Saada N."/>
            <person name="Wilczek-Boney K.B."/>
            <person name="Lee S."/>
            <person name="Kovar C."/>
            <person name="Wu Y."/>
            <person name="Scherer S.E."/>
            <person name="Worley K.C."/>
            <person name="Muzny D.M."/>
            <person name="Gibbs R."/>
        </authorList>
    </citation>
    <scope>NUCLEOTIDE SEQUENCE</scope>
    <source>
        <strain evidence="2">Brora</strain>
    </source>
</reference>
<protein>
    <submittedName>
        <fullName evidence="1">Uncharacterized protein</fullName>
    </submittedName>
</protein>
<accession>T1INV3</accession>
<proteinExistence type="predicted"/>
<name>T1INV3_STRMM</name>
<organism evidence="1 2">
    <name type="scientific">Strigamia maritima</name>
    <name type="common">European centipede</name>
    <name type="synonym">Geophilus maritimus</name>
    <dbReference type="NCBI Taxonomy" id="126957"/>
    <lineage>
        <taxon>Eukaryota</taxon>
        <taxon>Metazoa</taxon>
        <taxon>Ecdysozoa</taxon>
        <taxon>Arthropoda</taxon>
        <taxon>Myriapoda</taxon>
        <taxon>Chilopoda</taxon>
        <taxon>Pleurostigmophora</taxon>
        <taxon>Geophilomorpha</taxon>
        <taxon>Linotaeniidae</taxon>
        <taxon>Strigamia</taxon>
    </lineage>
</organism>
<dbReference type="EMBL" id="JH431215">
    <property type="status" value="NOT_ANNOTATED_CDS"/>
    <property type="molecule type" value="Genomic_DNA"/>
</dbReference>
<dbReference type="Proteomes" id="UP000014500">
    <property type="component" value="Unassembled WGS sequence"/>
</dbReference>
<evidence type="ECO:0000313" key="2">
    <source>
        <dbReference type="Proteomes" id="UP000014500"/>
    </source>
</evidence>